<dbReference type="HOGENOM" id="CLU_212984_0_0_1"/>
<sequence>MDHSQSSVSRPRLPLEIQEHILNHLHADVRALQACCLACSAWIPTTRLHLFHTVKLTRARD</sequence>
<feature type="non-terminal residue" evidence="1">
    <location>
        <position position="61"/>
    </location>
</feature>
<evidence type="ECO:0008006" key="3">
    <source>
        <dbReference type="Google" id="ProtNLM"/>
    </source>
</evidence>
<dbReference type="InParanoid" id="S8EK49"/>
<accession>S8EK49</accession>
<evidence type="ECO:0000313" key="2">
    <source>
        <dbReference type="Proteomes" id="UP000015241"/>
    </source>
</evidence>
<dbReference type="InterPro" id="IPR036047">
    <property type="entry name" value="F-box-like_dom_sf"/>
</dbReference>
<organism evidence="1 2">
    <name type="scientific">Fomitopsis schrenkii</name>
    <name type="common">Brown rot fungus</name>
    <dbReference type="NCBI Taxonomy" id="2126942"/>
    <lineage>
        <taxon>Eukaryota</taxon>
        <taxon>Fungi</taxon>
        <taxon>Dikarya</taxon>
        <taxon>Basidiomycota</taxon>
        <taxon>Agaricomycotina</taxon>
        <taxon>Agaricomycetes</taxon>
        <taxon>Polyporales</taxon>
        <taxon>Fomitopsis</taxon>
    </lineage>
</organism>
<dbReference type="EMBL" id="KE504123">
    <property type="protein sequence ID" value="EPT05527.1"/>
    <property type="molecule type" value="Genomic_DNA"/>
</dbReference>
<dbReference type="OrthoDB" id="2921803at2759"/>
<gene>
    <name evidence="1" type="ORF">FOMPIDRAFT_1110785</name>
</gene>
<name>S8EK49_FOMSC</name>
<keyword evidence="2" id="KW-1185">Reference proteome</keyword>
<proteinExistence type="predicted"/>
<dbReference type="Proteomes" id="UP000015241">
    <property type="component" value="Unassembled WGS sequence"/>
</dbReference>
<dbReference type="SUPFAM" id="SSF81383">
    <property type="entry name" value="F-box domain"/>
    <property type="match status" value="1"/>
</dbReference>
<protein>
    <recommendedName>
        <fullName evidence="3">F-box domain-containing protein</fullName>
    </recommendedName>
</protein>
<reference evidence="1 2" key="1">
    <citation type="journal article" date="2012" name="Science">
        <title>The Paleozoic origin of enzymatic lignin decomposition reconstructed from 31 fungal genomes.</title>
        <authorList>
            <person name="Floudas D."/>
            <person name="Binder M."/>
            <person name="Riley R."/>
            <person name="Barry K."/>
            <person name="Blanchette R.A."/>
            <person name="Henrissat B."/>
            <person name="Martinez A.T."/>
            <person name="Otillar R."/>
            <person name="Spatafora J.W."/>
            <person name="Yadav J.S."/>
            <person name="Aerts A."/>
            <person name="Benoit I."/>
            <person name="Boyd A."/>
            <person name="Carlson A."/>
            <person name="Copeland A."/>
            <person name="Coutinho P.M."/>
            <person name="de Vries R.P."/>
            <person name="Ferreira P."/>
            <person name="Findley K."/>
            <person name="Foster B."/>
            <person name="Gaskell J."/>
            <person name="Glotzer D."/>
            <person name="Gorecki P."/>
            <person name="Heitman J."/>
            <person name="Hesse C."/>
            <person name="Hori C."/>
            <person name="Igarashi K."/>
            <person name="Jurgens J.A."/>
            <person name="Kallen N."/>
            <person name="Kersten P."/>
            <person name="Kohler A."/>
            <person name="Kuees U."/>
            <person name="Kumar T.K.A."/>
            <person name="Kuo A."/>
            <person name="LaButti K."/>
            <person name="Larrondo L.F."/>
            <person name="Lindquist E."/>
            <person name="Ling A."/>
            <person name="Lombard V."/>
            <person name="Lucas S."/>
            <person name="Lundell T."/>
            <person name="Martin R."/>
            <person name="McLaughlin D.J."/>
            <person name="Morgenstern I."/>
            <person name="Morin E."/>
            <person name="Murat C."/>
            <person name="Nagy L.G."/>
            <person name="Nolan M."/>
            <person name="Ohm R.A."/>
            <person name="Patyshakuliyeva A."/>
            <person name="Rokas A."/>
            <person name="Ruiz-Duenas F.J."/>
            <person name="Sabat G."/>
            <person name="Salamov A."/>
            <person name="Samejima M."/>
            <person name="Schmutz J."/>
            <person name="Slot J.C."/>
            <person name="St John F."/>
            <person name="Stenlid J."/>
            <person name="Sun H."/>
            <person name="Sun S."/>
            <person name="Syed K."/>
            <person name="Tsang A."/>
            <person name="Wiebenga A."/>
            <person name="Young D."/>
            <person name="Pisabarro A."/>
            <person name="Eastwood D.C."/>
            <person name="Martin F."/>
            <person name="Cullen D."/>
            <person name="Grigoriev I.V."/>
            <person name="Hibbett D.S."/>
        </authorList>
    </citation>
    <scope>NUCLEOTIDE SEQUENCE</scope>
    <source>
        <strain evidence="2">FP-58527</strain>
    </source>
</reference>
<evidence type="ECO:0000313" key="1">
    <source>
        <dbReference type="EMBL" id="EPT05527.1"/>
    </source>
</evidence>
<dbReference type="AlphaFoldDB" id="S8EK49"/>